<evidence type="ECO:0000256" key="1">
    <source>
        <dbReference type="ARBA" id="ARBA00022603"/>
    </source>
</evidence>
<accession>A0A5C3N5K5</accession>
<keyword evidence="2 5" id="KW-0808">Transferase</keyword>
<evidence type="ECO:0000256" key="2">
    <source>
        <dbReference type="ARBA" id="ARBA00022679"/>
    </source>
</evidence>
<name>A0A5C3N5K5_9AGAM</name>
<dbReference type="Gene3D" id="3.40.50.150">
    <property type="entry name" value="Vaccinia Virus protein VP39"/>
    <property type="match status" value="1"/>
</dbReference>
<evidence type="ECO:0000256" key="3">
    <source>
        <dbReference type="ARBA" id="ARBA00022691"/>
    </source>
</evidence>
<dbReference type="SUPFAM" id="SSF53335">
    <property type="entry name" value="S-adenosyl-L-methionine-dependent methyltransferases"/>
    <property type="match status" value="1"/>
</dbReference>
<dbReference type="GO" id="GO:0032259">
    <property type="term" value="P:methylation"/>
    <property type="evidence" value="ECO:0007669"/>
    <property type="project" value="UniProtKB-KW"/>
</dbReference>
<dbReference type="InterPro" id="IPR036390">
    <property type="entry name" value="WH_DNA-bd_sf"/>
</dbReference>
<evidence type="ECO:0000313" key="6">
    <source>
        <dbReference type="Proteomes" id="UP000305948"/>
    </source>
</evidence>
<dbReference type="InterPro" id="IPR001077">
    <property type="entry name" value="COMT_C"/>
</dbReference>
<gene>
    <name evidence="5" type="ORF">OE88DRAFT_1734030</name>
</gene>
<dbReference type="OrthoDB" id="2410195at2759"/>
<keyword evidence="1 5" id="KW-0489">Methyltransferase</keyword>
<dbReference type="PROSITE" id="PS51683">
    <property type="entry name" value="SAM_OMT_II"/>
    <property type="match status" value="1"/>
</dbReference>
<dbReference type="InterPro" id="IPR036388">
    <property type="entry name" value="WH-like_DNA-bd_sf"/>
</dbReference>
<evidence type="ECO:0000313" key="5">
    <source>
        <dbReference type="EMBL" id="TFK53079.1"/>
    </source>
</evidence>
<evidence type="ECO:0000259" key="4">
    <source>
        <dbReference type="Pfam" id="PF00891"/>
    </source>
</evidence>
<keyword evidence="3" id="KW-0949">S-adenosyl-L-methionine</keyword>
<protein>
    <submittedName>
        <fullName evidence="5">S-adenosyl-L-methionine-dependent methyltransferase</fullName>
    </submittedName>
</protein>
<dbReference type="SUPFAM" id="SSF46785">
    <property type="entry name" value="Winged helix' DNA-binding domain"/>
    <property type="match status" value="1"/>
</dbReference>
<dbReference type="Gene3D" id="1.10.10.10">
    <property type="entry name" value="Winged helix-like DNA-binding domain superfamily/Winged helix DNA-binding domain"/>
    <property type="match status" value="1"/>
</dbReference>
<organism evidence="5 6">
    <name type="scientific">Heliocybe sulcata</name>
    <dbReference type="NCBI Taxonomy" id="5364"/>
    <lineage>
        <taxon>Eukaryota</taxon>
        <taxon>Fungi</taxon>
        <taxon>Dikarya</taxon>
        <taxon>Basidiomycota</taxon>
        <taxon>Agaricomycotina</taxon>
        <taxon>Agaricomycetes</taxon>
        <taxon>Gloeophyllales</taxon>
        <taxon>Gloeophyllaceae</taxon>
        <taxon>Heliocybe</taxon>
    </lineage>
</organism>
<keyword evidence="6" id="KW-1185">Reference proteome</keyword>
<feature type="domain" description="O-methyltransferase C-terminal" evidence="4">
    <location>
        <begin position="216"/>
        <end position="376"/>
    </location>
</feature>
<proteinExistence type="predicted"/>
<reference evidence="5 6" key="1">
    <citation type="journal article" date="2019" name="Nat. Ecol. Evol.">
        <title>Megaphylogeny resolves global patterns of mushroom evolution.</title>
        <authorList>
            <person name="Varga T."/>
            <person name="Krizsan K."/>
            <person name="Foldi C."/>
            <person name="Dima B."/>
            <person name="Sanchez-Garcia M."/>
            <person name="Sanchez-Ramirez S."/>
            <person name="Szollosi G.J."/>
            <person name="Szarkandi J.G."/>
            <person name="Papp V."/>
            <person name="Albert L."/>
            <person name="Andreopoulos W."/>
            <person name="Angelini C."/>
            <person name="Antonin V."/>
            <person name="Barry K.W."/>
            <person name="Bougher N.L."/>
            <person name="Buchanan P."/>
            <person name="Buyck B."/>
            <person name="Bense V."/>
            <person name="Catcheside P."/>
            <person name="Chovatia M."/>
            <person name="Cooper J."/>
            <person name="Damon W."/>
            <person name="Desjardin D."/>
            <person name="Finy P."/>
            <person name="Geml J."/>
            <person name="Haridas S."/>
            <person name="Hughes K."/>
            <person name="Justo A."/>
            <person name="Karasinski D."/>
            <person name="Kautmanova I."/>
            <person name="Kiss B."/>
            <person name="Kocsube S."/>
            <person name="Kotiranta H."/>
            <person name="LaButti K.M."/>
            <person name="Lechner B.E."/>
            <person name="Liimatainen K."/>
            <person name="Lipzen A."/>
            <person name="Lukacs Z."/>
            <person name="Mihaltcheva S."/>
            <person name="Morgado L.N."/>
            <person name="Niskanen T."/>
            <person name="Noordeloos M.E."/>
            <person name="Ohm R.A."/>
            <person name="Ortiz-Santana B."/>
            <person name="Ovrebo C."/>
            <person name="Racz N."/>
            <person name="Riley R."/>
            <person name="Savchenko A."/>
            <person name="Shiryaev A."/>
            <person name="Soop K."/>
            <person name="Spirin V."/>
            <person name="Szebenyi C."/>
            <person name="Tomsovsky M."/>
            <person name="Tulloss R.E."/>
            <person name="Uehling J."/>
            <person name="Grigoriev I.V."/>
            <person name="Vagvolgyi C."/>
            <person name="Papp T."/>
            <person name="Martin F.M."/>
            <person name="Miettinen O."/>
            <person name="Hibbett D.S."/>
            <person name="Nagy L.G."/>
        </authorList>
    </citation>
    <scope>NUCLEOTIDE SEQUENCE [LARGE SCALE GENOMIC DNA]</scope>
    <source>
        <strain evidence="5 6">OMC1185</strain>
    </source>
</reference>
<dbReference type="InterPro" id="IPR016461">
    <property type="entry name" value="COMT-like"/>
</dbReference>
<dbReference type="PANTHER" id="PTHR43712:SF2">
    <property type="entry name" value="O-METHYLTRANSFERASE CICE"/>
    <property type="match status" value="1"/>
</dbReference>
<dbReference type="EMBL" id="ML213508">
    <property type="protein sequence ID" value="TFK53079.1"/>
    <property type="molecule type" value="Genomic_DNA"/>
</dbReference>
<dbReference type="PANTHER" id="PTHR43712">
    <property type="entry name" value="PUTATIVE (AFU_ORTHOLOGUE AFUA_4G14580)-RELATED"/>
    <property type="match status" value="1"/>
</dbReference>
<dbReference type="Proteomes" id="UP000305948">
    <property type="component" value="Unassembled WGS sequence"/>
</dbReference>
<dbReference type="GO" id="GO:0008171">
    <property type="term" value="F:O-methyltransferase activity"/>
    <property type="evidence" value="ECO:0007669"/>
    <property type="project" value="InterPro"/>
</dbReference>
<sequence>MAQISELSSLLETLTVSIDTFKAELARQNLPEPSLCSSQPHAIDSPSYLSPPLMYEAQRIAVTCLDQLRLLLENPSEVVVRTSMSSAEVPGLRLAVELDLHHVLDKAHDPEQGVHIRVIAQETETDALKLGKHVMRNLVIHGWFRETQHGTFANNRRSHTLKKDSAGYHAIRNIARLSYGAVGSLPDALAHPDETFRMSRAPSKAAWNLHMNSDIHVFGAGGWLDTHPEEGKRFAQGGAGVGSVSEKSVIQDIPWQDMLTGLDGLVDVGGGHGTFCCKLAMACPEIKTFVVQDLPSLENIVRTSIASQGLSDRVVFQGQNFFEPNRLLGTGSYIFTLQNVLHMWSVEDSAKILGNIRECLKDGKSKLFVINSLLSAVTVSRDGPPAKESLEALKRQDTYTPISPPPFIPKEFGDNRLTAHALDACVMAICNSFMYTHEDMERAAELAGMKIKAVHATRGRMHVLEIGIES</sequence>
<dbReference type="AlphaFoldDB" id="A0A5C3N5K5"/>
<dbReference type="InterPro" id="IPR029063">
    <property type="entry name" value="SAM-dependent_MTases_sf"/>
</dbReference>
<dbReference type="Pfam" id="PF00891">
    <property type="entry name" value="Methyltransf_2"/>
    <property type="match status" value="1"/>
</dbReference>